<name>A0A2K2D365_BRADI</name>
<gene>
    <name evidence="2" type="ORF">BRADI_3g44482v3</name>
</gene>
<feature type="compositionally biased region" description="Basic and acidic residues" evidence="1">
    <location>
        <begin position="13"/>
        <end position="25"/>
    </location>
</feature>
<dbReference type="EMBL" id="CM000882">
    <property type="protein sequence ID" value="PNT68723.1"/>
    <property type="molecule type" value="Genomic_DNA"/>
</dbReference>
<evidence type="ECO:0000313" key="4">
    <source>
        <dbReference type="Proteomes" id="UP000008810"/>
    </source>
</evidence>
<dbReference type="AlphaFoldDB" id="A0A2K2D365"/>
<feature type="compositionally biased region" description="Pro residues" evidence="1">
    <location>
        <begin position="49"/>
        <end position="59"/>
    </location>
</feature>
<keyword evidence="4" id="KW-1185">Reference proteome</keyword>
<feature type="compositionally biased region" description="Pro residues" evidence="1">
    <location>
        <begin position="1"/>
        <end position="12"/>
    </location>
</feature>
<dbReference type="Gramene" id="PNT68723">
    <property type="protein sequence ID" value="PNT68723"/>
    <property type="gene ID" value="BRADI_3g44482v3"/>
</dbReference>
<sequence>MPPDAVLPPIPHPTREKMGTSGRDRRGGRRRLDNRRRRFAGFQFFTSPSPSPLSGPPPWNRRRGASSKVTGPMSLVGHCFDGARRGALRRSRWRRRLPSSDKWLPNPNSLSSRLFPVLSVLATQVCRWRRPESAGRGGGAPNQVARYGSAHNQAAGSVFNQ</sequence>
<feature type="region of interest" description="Disordered" evidence="1">
    <location>
        <begin position="1"/>
        <end position="72"/>
    </location>
</feature>
<reference evidence="2 3" key="1">
    <citation type="journal article" date="2010" name="Nature">
        <title>Genome sequencing and analysis of the model grass Brachypodium distachyon.</title>
        <authorList>
            <consortium name="International Brachypodium Initiative"/>
        </authorList>
    </citation>
    <scope>NUCLEOTIDE SEQUENCE [LARGE SCALE GENOMIC DNA]</scope>
    <source>
        <strain evidence="2 3">Bd21</strain>
    </source>
</reference>
<accession>A0A2K2D365</accession>
<evidence type="ECO:0000313" key="3">
    <source>
        <dbReference type="EnsemblPlants" id="PNT68723"/>
    </source>
</evidence>
<protein>
    <submittedName>
        <fullName evidence="2 3">Uncharacterized protein</fullName>
    </submittedName>
</protein>
<organism evidence="2">
    <name type="scientific">Brachypodium distachyon</name>
    <name type="common">Purple false brome</name>
    <name type="synonym">Trachynia distachya</name>
    <dbReference type="NCBI Taxonomy" id="15368"/>
    <lineage>
        <taxon>Eukaryota</taxon>
        <taxon>Viridiplantae</taxon>
        <taxon>Streptophyta</taxon>
        <taxon>Embryophyta</taxon>
        <taxon>Tracheophyta</taxon>
        <taxon>Spermatophyta</taxon>
        <taxon>Magnoliopsida</taxon>
        <taxon>Liliopsida</taxon>
        <taxon>Poales</taxon>
        <taxon>Poaceae</taxon>
        <taxon>BOP clade</taxon>
        <taxon>Pooideae</taxon>
        <taxon>Stipodae</taxon>
        <taxon>Brachypodieae</taxon>
        <taxon>Brachypodium</taxon>
    </lineage>
</organism>
<reference evidence="3" key="3">
    <citation type="submission" date="2018-08" db="UniProtKB">
        <authorList>
            <consortium name="EnsemblPlants"/>
        </authorList>
    </citation>
    <scope>IDENTIFICATION</scope>
    <source>
        <strain evidence="3">cv. Bd21</strain>
    </source>
</reference>
<feature type="compositionally biased region" description="Polar residues" evidence="1">
    <location>
        <begin position="150"/>
        <end position="161"/>
    </location>
</feature>
<proteinExistence type="predicted"/>
<dbReference type="ExpressionAtlas" id="A0A2K2D365">
    <property type="expression patterns" value="baseline"/>
</dbReference>
<reference evidence="2" key="2">
    <citation type="submission" date="2017-06" db="EMBL/GenBank/DDBJ databases">
        <title>WGS assembly of Brachypodium distachyon.</title>
        <authorList>
            <consortium name="The International Brachypodium Initiative"/>
            <person name="Lucas S."/>
            <person name="Harmon-Smith M."/>
            <person name="Lail K."/>
            <person name="Tice H."/>
            <person name="Grimwood J."/>
            <person name="Bruce D."/>
            <person name="Barry K."/>
            <person name="Shu S."/>
            <person name="Lindquist E."/>
            <person name="Wang M."/>
            <person name="Pitluck S."/>
            <person name="Vogel J.P."/>
            <person name="Garvin D.F."/>
            <person name="Mockler T.C."/>
            <person name="Schmutz J."/>
            <person name="Rokhsar D."/>
            <person name="Bevan M.W."/>
        </authorList>
    </citation>
    <scope>NUCLEOTIDE SEQUENCE</scope>
    <source>
        <strain evidence="2">Bd21</strain>
    </source>
</reference>
<dbReference type="Proteomes" id="UP000008810">
    <property type="component" value="Chromosome 3"/>
</dbReference>
<evidence type="ECO:0000256" key="1">
    <source>
        <dbReference type="SAM" id="MobiDB-lite"/>
    </source>
</evidence>
<feature type="compositionally biased region" description="Basic residues" evidence="1">
    <location>
        <begin position="26"/>
        <end position="39"/>
    </location>
</feature>
<evidence type="ECO:0000313" key="2">
    <source>
        <dbReference type="EMBL" id="PNT68723.1"/>
    </source>
</evidence>
<feature type="region of interest" description="Disordered" evidence="1">
    <location>
        <begin position="131"/>
        <end position="161"/>
    </location>
</feature>
<dbReference type="EnsemblPlants" id="PNT68723">
    <property type="protein sequence ID" value="PNT68723"/>
    <property type="gene ID" value="BRADI_3g44482v3"/>
</dbReference>